<proteinExistence type="predicted"/>
<keyword evidence="3" id="KW-1185">Reference proteome</keyword>
<name>A0A428RL76_9HYPO</name>
<feature type="region of interest" description="Disordered" evidence="1">
    <location>
        <begin position="1"/>
        <end position="90"/>
    </location>
</feature>
<reference evidence="2 3" key="1">
    <citation type="submission" date="2017-06" db="EMBL/GenBank/DDBJ databases">
        <title>Comparative genomic analysis of Ambrosia Fusariam Clade fungi.</title>
        <authorList>
            <person name="Stajich J.E."/>
            <person name="Carrillo J."/>
            <person name="Kijimoto T."/>
            <person name="Eskalen A."/>
            <person name="O'Donnell K."/>
            <person name="Kasson M."/>
        </authorList>
    </citation>
    <scope>NUCLEOTIDE SEQUENCE [LARGE SCALE GENOMIC DNA]</scope>
    <source>
        <strain evidence="2 3">NRRL62606</strain>
    </source>
</reference>
<organism evidence="2 3">
    <name type="scientific">Fusarium floridanum</name>
    <dbReference type="NCBI Taxonomy" id="1325733"/>
    <lineage>
        <taxon>Eukaryota</taxon>
        <taxon>Fungi</taxon>
        <taxon>Dikarya</taxon>
        <taxon>Ascomycota</taxon>
        <taxon>Pezizomycotina</taxon>
        <taxon>Sordariomycetes</taxon>
        <taxon>Hypocreomycetidae</taxon>
        <taxon>Hypocreales</taxon>
        <taxon>Nectriaceae</taxon>
        <taxon>Fusarium</taxon>
        <taxon>Fusarium solani species complex</taxon>
    </lineage>
</organism>
<gene>
    <name evidence="2" type="ORF">CEP51_008329</name>
</gene>
<sequence length="272" mass="28683">MRPDRTRLAVASVTPHGTSSRRKGREDSIEAEPASSSSSGAQATVTARVRAQPPARQGRGSGSDSPGHHAHKSPGDPEVPTASGVGGPGSAEAIVSVQRSTKIGRHWTGTEQGCWQQQGSGSGQDQGRGQDLVDESQSQNQNQGTHARGQLQVQIPQFDVGLFGQGEGQAYYPTRTNFTRISKTTTTNLTTSDTRASTITPPAGRHHLFLQHQHLRQHPHRGHHPDGASSQLRLAVSRACPTAGPARALVGVCWPLGLLQVSLPLGKPLASG</sequence>
<comment type="caution">
    <text evidence="2">The sequence shown here is derived from an EMBL/GenBank/DDBJ whole genome shotgun (WGS) entry which is preliminary data.</text>
</comment>
<dbReference type="Proteomes" id="UP000287972">
    <property type="component" value="Unassembled WGS sequence"/>
</dbReference>
<dbReference type="EMBL" id="NKCL01000214">
    <property type="protein sequence ID" value="RSL78285.1"/>
    <property type="molecule type" value="Genomic_DNA"/>
</dbReference>
<accession>A0A428RL76</accession>
<evidence type="ECO:0000256" key="1">
    <source>
        <dbReference type="SAM" id="MobiDB-lite"/>
    </source>
</evidence>
<protein>
    <submittedName>
        <fullName evidence="2">Uncharacterized protein</fullName>
    </submittedName>
</protein>
<feature type="region of interest" description="Disordered" evidence="1">
    <location>
        <begin position="109"/>
        <end position="151"/>
    </location>
</feature>
<feature type="compositionally biased region" description="Polar residues" evidence="1">
    <location>
        <begin position="135"/>
        <end position="151"/>
    </location>
</feature>
<evidence type="ECO:0000313" key="2">
    <source>
        <dbReference type="EMBL" id="RSL78285.1"/>
    </source>
</evidence>
<evidence type="ECO:0000313" key="3">
    <source>
        <dbReference type="Proteomes" id="UP000287972"/>
    </source>
</evidence>
<dbReference type="AlphaFoldDB" id="A0A428RL76"/>